<dbReference type="AlphaFoldDB" id="A0A645C875"/>
<accession>A0A645C875</accession>
<name>A0A645C875_9ZZZZ</name>
<sequence length="97" mass="10501">MLAAVLEIAVVGHVDGVRNLPGDAVKTIDLFAHAGFAAHEPHGVRMLGVIENFEHRTLFNDPAGIHNDHVIRHFGDNAKVVRNEHDAAVDLALDIAQ</sequence>
<organism evidence="1">
    <name type="scientific">bioreactor metagenome</name>
    <dbReference type="NCBI Taxonomy" id="1076179"/>
    <lineage>
        <taxon>unclassified sequences</taxon>
        <taxon>metagenomes</taxon>
        <taxon>ecological metagenomes</taxon>
    </lineage>
</organism>
<dbReference type="AntiFam" id="ANF00095">
    <property type="entry name" value="Shadow ORF (opposite ABC transporters)"/>
</dbReference>
<proteinExistence type="predicted"/>
<dbReference type="EMBL" id="VSSQ01024299">
    <property type="protein sequence ID" value="MPM71733.1"/>
    <property type="molecule type" value="Genomic_DNA"/>
</dbReference>
<reference evidence="1" key="1">
    <citation type="submission" date="2019-08" db="EMBL/GenBank/DDBJ databases">
        <authorList>
            <person name="Kucharzyk K."/>
            <person name="Murdoch R.W."/>
            <person name="Higgins S."/>
            <person name="Loffler F."/>
        </authorList>
    </citation>
    <scope>NUCLEOTIDE SEQUENCE</scope>
</reference>
<protein>
    <submittedName>
        <fullName evidence="1">Uncharacterized protein</fullName>
    </submittedName>
</protein>
<gene>
    <name evidence="1" type="ORF">SDC9_118703</name>
</gene>
<comment type="caution">
    <text evidence="1">The sequence shown here is derived from an EMBL/GenBank/DDBJ whole genome shotgun (WGS) entry which is preliminary data.</text>
</comment>
<evidence type="ECO:0000313" key="1">
    <source>
        <dbReference type="EMBL" id="MPM71733.1"/>
    </source>
</evidence>